<name>A0AC61RHN8_9BACT</name>
<comment type="caution">
    <text evidence="1">The sequence shown here is derived from an EMBL/GenBank/DDBJ whole genome shotgun (WGS) entry which is preliminary data.</text>
</comment>
<reference evidence="1" key="1">
    <citation type="submission" date="2019-04" db="EMBL/GenBank/DDBJ databases">
        <title>Microbes associate with the intestines of laboratory mice.</title>
        <authorList>
            <person name="Navarre W."/>
            <person name="Wong E."/>
            <person name="Huang K."/>
            <person name="Tropini C."/>
            <person name="Ng K."/>
            <person name="Yu B."/>
        </authorList>
    </citation>
    <scope>NUCLEOTIDE SEQUENCE</scope>
    <source>
        <strain evidence="1">NM04_E33</strain>
    </source>
</reference>
<proteinExistence type="predicted"/>
<evidence type="ECO:0000313" key="2">
    <source>
        <dbReference type="Proteomes" id="UP000306319"/>
    </source>
</evidence>
<gene>
    <name evidence="1" type="ORF">E5331_13445</name>
</gene>
<organism evidence="1 2">
    <name type="scientific">Lepagella muris</name>
    <dbReference type="NCBI Taxonomy" id="3032870"/>
    <lineage>
        <taxon>Bacteria</taxon>
        <taxon>Pseudomonadati</taxon>
        <taxon>Bacteroidota</taxon>
        <taxon>Bacteroidia</taxon>
        <taxon>Bacteroidales</taxon>
        <taxon>Muribaculaceae</taxon>
        <taxon>Lepagella</taxon>
    </lineage>
</organism>
<dbReference type="EMBL" id="SRYB01000021">
    <property type="protein sequence ID" value="TGY77706.1"/>
    <property type="molecule type" value="Genomic_DNA"/>
</dbReference>
<accession>A0AC61RHN8</accession>
<protein>
    <submittedName>
        <fullName evidence="1">Uncharacterized protein</fullName>
    </submittedName>
</protein>
<keyword evidence="2" id="KW-1185">Reference proteome</keyword>
<dbReference type="Proteomes" id="UP000306319">
    <property type="component" value="Unassembled WGS sequence"/>
</dbReference>
<sequence length="443" mass="47805">MKNNLKNNIRYSFVALSGLLLAGGMMSCSETDADKDKGATPVIKYARMCDIETADSLVVSASLGTRLAFVGDNLGDVQQIWFNDQKAKLNPTMVTSHTIIVDIPNVIPGEVTNKARFITSSGITTEYPFNVSVPAPRVDAMSCEYAHAGSVVTLTGAYFADDPNVPLTVTFPGNVPAEIRSIEQETLQVVVPEGAEEGAITVSSIYGDGLSSFHYLDTRGMMFDFDGLTGLGNHGWHNVPIENDGTGISGNYIRLGDGATTLAGADAWDDGNFSFEYWAGSWNTPTDYPEREGVRLFDIVDFSDYNNMSLKFELCIPENAAWQSCAMQLIFAGTDKVSMGNAGTDIFGNTVAGANNNYLQTTMARGLWTPWTINEAYHTGGEWITVSLPIKDFVYAPDGSGATSFLGSASDFASFQIFLWNGGVTGVDCTPMLKIDNIRAVKN</sequence>
<evidence type="ECO:0000313" key="1">
    <source>
        <dbReference type="EMBL" id="TGY77706.1"/>
    </source>
</evidence>